<feature type="coiled-coil region" evidence="1">
    <location>
        <begin position="105"/>
        <end position="216"/>
    </location>
</feature>
<dbReference type="AlphaFoldDB" id="A0A073HZ26"/>
<accession>A0A073HZ26</accession>
<name>A0A073HZ26_9SPIT</name>
<dbReference type="Proteomes" id="UP000053232">
    <property type="component" value="Unassembled WGS sequence"/>
</dbReference>
<gene>
    <name evidence="2" type="ORF">OXYTRIMIC_336</name>
</gene>
<organism evidence="2 3">
    <name type="scientific">Oxytricha trifallax</name>
    <dbReference type="NCBI Taxonomy" id="1172189"/>
    <lineage>
        <taxon>Eukaryota</taxon>
        <taxon>Sar</taxon>
        <taxon>Alveolata</taxon>
        <taxon>Ciliophora</taxon>
        <taxon>Intramacronucleata</taxon>
        <taxon>Spirotrichea</taxon>
        <taxon>Stichotrichia</taxon>
        <taxon>Sporadotrichida</taxon>
        <taxon>Oxytrichidae</taxon>
        <taxon>Oxytrichinae</taxon>
        <taxon>Oxytricha</taxon>
    </lineage>
</organism>
<comment type="caution">
    <text evidence="2">The sequence shown here is derived from an EMBL/GenBank/DDBJ whole genome shotgun (WGS) entry which is preliminary data.</text>
</comment>
<protein>
    <submittedName>
        <fullName evidence="2">Uncharacterized protein</fullName>
    </submittedName>
</protein>
<reference evidence="3" key="1">
    <citation type="journal article" date="2014" name="Cell">
        <title>The Architecture of a Scrambled Genome Reveals Massive Levels of Genomic Rearrangement during Development.</title>
        <authorList>
            <person name="Chen X."/>
            <person name="Bracht J.R."/>
            <person name="Goldman A.D."/>
            <person name="Dolzhenko E."/>
            <person name="Clay D.M."/>
            <person name="Swart E.C."/>
            <person name="Perlman D.H."/>
            <person name="Doak T.G."/>
            <person name="Stuart A."/>
            <person name="Amemiya C.T."/>
            <person name="Sebra R.P."/>
            <person name="Landweber L.F."/>
        </authorList>
    </citation>
    <scope>NUCLEOTIDE SEQUENCE [LARGE SCALE GENOMIC DNA]</scope>
    <source>
        <strain evidence="3">JRB310</strain>
    </source>
</reference>
<evidence type="ECO:0000313" key="2">
    <source>
        <dbReference type="EMBL" id="KEJ82461.1"/>
    </source>
</evidence>
<proteinExistence type="predicted"/>
<evidence type="ECO:0000256" key="1">
    <source>
        <dbReference type="SAM" id="Coils"/>
    </source>
</evidence>
<keyword evidence="1" id="KW-0175">Coiled coil</keyword>
<keyword evidence="3" id="KW-1185">Reference proteome</keyword>
<sequence length="369" mass="43148">MDSLSNQQSEQSYCNVEDQEQQEQEQFFESLNASCNLCGQELNGDWSIQKLNGLDNFNSKVLTDIINGYFIGNQQDGFIKVFCKECWTHEILQLDFIDDIIQQYKNEIKSQAQDSQNQHNLLRNELKLSQDKLNDMTRRYWQEQAQKNMLQESMNVQAEDIKDLVSKCSKQKQDIADFEQQIDNDSTQLNEKDQIIGDLEDQVEVLKNQAKEMDQQLESHLKYSHIIDIIQYSETRITENAKINNEMLQQCVDKLNQISPFKLNINLDIQQLEFQEKVQNAIKDSMQIYERTQKEQVNKNLQSIKDFTKIVFEHQDGMAKAYESTIQSLTKMGDGNSKKMAEQLQGKVNEFRIDQLLEIISELDKVVIQ</sequence>
<dbReference type="EMBL" id="ARYC01019399">
    <property type="protein sequence ID" value="KEJ82461.1"/>
    <property type="molecule type" value="Genomic_DNA"/>
</dbReference>
<evidence type="ECO:0000313" key="3">
    <source>
        <dbReference type="Proteomes" id="UP000053232"/>
    </source>
</evidence>